<protein>
    <submittedName>
        <fullName evidence="1">Carbon monoxide dehydrogenase subunit G</fullName>
    </submittedName>
</protein>
<dbReference type="STRING" id="861299.J421_2162"/>
<evidence type="ECO:0000313" key="2">
    <source>
        <dbReference type="Proteomes" id="UP000019151"/>
    </source>
</evidence>
<proteinExistence type="predicted"/>
<organism evidence="1 2">
    <name type="scientific">Gemmatirosa kalamazoonensis</name>
    <dbReference type="NCBI Taxonomy" id="861299"/>
    <lineage>
        <taxon>Bacteria</taxon>
        <taxon>Pseudomonadati</taxon>
        <taxon>Gemmatimonadota</taxon>
        <taxon>Gemmatimonadia</taxon>
        <taxon>Gemmatimonadales</taxon>
        <taxon>Gemmatimonadaceae</taxon>
        <taxon>Gemmatirosa</taxon>
    </lineage>
</organism>
<dbReference type="KEGG" id="gba:J421_2162"/>
<dbReference type="InParanoid" id="W0RF52"/>
<dbReference type="Pfam" id="PF06240">
    <property type="entry name" value="COXG"/>
    <property type="match status" value="1"/>
</dbReference>
<dbReference type="RefSeq" id="WP_025411187.1">
    <property type="nucleotide sequence ID" value="NZ_CP007128.1"/>
</dbReference>
<dbReference type="CDD" id="cd07823">
    <property type="entry name" value="SRPBCC_5"/>
    <property type="match status" value="1"/>
</dbReference>
<dbReference type="EMBL" id="CP007128">
    <property type="protein sequence ID" value="AHG89699.1"/>
    <property type="molecule type" value="Genomic_DNA"/>
</dbReference>
<accession>W0RF52</accession>
<dbReference type="PANTHER" id="PTHR38588:SF1">
    <property type="entry name" value="BLL0334 PROTEIN"/>
    <property type="match status" value="1"/>
</dbReference>
<dbReference type="Proteomes" id="UP000019151">
    <property type="component" value="Chromosome"/>
</dbReference>
<name>W0RF52_9BACT</name>
<dbReference type="InterPro" id="IPR010419">
    <property type="entry name" value="CO_DH_gsu"/>
</dbReference>
<dbReference type="Gene3D" id="3.30.530.20">
    <property type="match status" value="1"/>
</dbReference>
<sequence>MKFEETFRVGAPAARVWGHLIDPRQVALCLPGAELTDELGERSYGGRVKVRVGPVTAAYTGKATIVEQDDAARLLRLVAEGRETAGAGSARMTMASRVVALDDGGTEVRVEADVDVVGKLAQFGRGMIDSVGRQLFRQFAECVRARLESEAPEAIPALGPGTAELRVPTAVMEAMAPAPPARILPMLARAVRATLAGVLRRVWRVITFEGRRGRP</sequence>
<evidence type="ECO:0000313" key="1">
    <source>
        <dbReference type="EMBL" id="AHG89699.1"/>
    </source>
</evidence>
<dbReference type="HOGENOM" id="CLU_046420_2_2_0"/>
<gene>
    <name evidence="1" type="ORF">J421_2162</name>
</gene>
<keyword evidence="2" id="KW-1185">Reference proteome</keyword>
<dbReference type="SUPFAM" id="SSF55961">
    <property type="entry name" value="Bet v1-like"/>
    <property type="match status" value="1"/>
</dbReference>
<dbReference type="InterPro" id="IPR023393">
    <property type="entry name" value="START-like_dom_sf"/>
</dbReference>
<dbReference type="AlphaFoldDB" id="W0RF52"/>
<dbReference type="PANTHER" id="PTHR38588">
    <property type="entry name" value="BLL0334 PROTEIN"/>
    <property type="match status" value="1"/>
</dbReference>
<dbReference type="OrthoDB" id="9808623at2"/>
<dbReference type="eggNOG" id="COG3427">
    <property type="taxonomic scope" value="Bacteria"/>
</dbReference>
<reference evidence="1 2" key="1">
    <citation type="journal article" date="2014" name="Genome Announc.">
        <title>Genome Sequence and Methylome of Soil Bacterium Gemmatirosa kalamazoonensis KBS708T, a Member of the Rarely Cultivated Gemmatimonadetes Phylum.</title>
        <authorList>
            <person name="Debruyn J.M."/>
            <person name="Radosevich M."/>
            <person name="Wommack K.E."/>
            <person name="Polson S.W."/>
            <person name="Hauser L.J."/>
            <person name="Fawaz M.N."/>
            <person name="Korlach J."/>
            <person name="Tsai Y.C."/>
        </authorList>
    </citation>
    <scope>NUCLEOTIDE SEQUENCE [LARGE SCALE GENOMIC DNA]</scope>
    <source>
        <strain evidence="1 2">KBS708</strain>
    </source>
</reference>